<reference evidence="1 2" key="1">
    <citation type="submission" date="2024-04" db="EMBL/GenBank/DDBJ databases">
        <title>Novel species of the genus Ideonella isolated from streams.</title>
        <authorList>
            <person name="Lu H."/>
        </authorList>
    </citation>
    <scope>NUCLEOTIDE SEQUENCE [LARGE SCALE GENOMIC DNA]</scope>
    <source>
        <strain evidence="1 2">DXS29W</strain>
    </source>
</reference>
<proteinExistence type="predicted"/>
<accession>A0ABU9BW00</accession>
<comment type="caution">
    <text evidence="1">The sequence shown here is derived from an EMBL/GenBank/DDBJ whole genome shotgun (WGS) entry which is preliminary data.</text>
</comment>
<evidence type="ECO:0000313" key="2">
    <source>
        <dbReference type="Proteomes" id="UP001371218"/>
    </source>
</evidence>
<protein>
    <recommendedName>
        <fullName evidence="3">Exonuclease domain-containing protein</fullName>
    </recommendedName>
</protein>
<keyword evidence="2" id="KW-1185">Reference proteome</keyword>
<gene>
    <name evidence="1" type="ORF">AACH06_25260</name>
</gene>
<dbReference type="Gene3D" id="3.30.420.10">
    <property type="entry name" value="Ribonuclease H-like superfamily/Ribonuclease H"/>
    <property type="match status" value="1"/>
</dbReference>
<name>A0ABU9BW00_9BURK</name>
<dbReference type="InterPro" id="IPR036397">
    <property type="entry name" value="RNaseH_sf"/>
</dbReference>
<dbReference type="InterPro" id="IPR012337">
    <property type="entry name" value="RNaseH-like_sf"/>
</dbReference>
<dbReference type="EMBL" id="JBBUTG010000025">
    <property type="protein sequence ID" value="MEK8034148.1"/>
    <property type="molecule type" value="Genomic_DNA"/>
</dbReference>
<sequence>MTSLPCVIDIEASGFGRGSYPIEIGFVLPDGQARCTLVRPDASWTHWDASAQQLHGLTRELLLRHGRPVHEVAALLNETLRGCPVYCDNWAHDFAWLARLFDQADTTPAFQLRHLRELLDDAQAERWDAACAQARAGLKIDRHRASNDARVLQQALGHLRLAAPADSPIR</sequence>
<organism evidence="1 2">
    <name type="scientific">Ideonella lacteola</name>
    <dbReference type="NCBI Taxonomy" id="2984193"/>
    <lineage>
        <taxon>Bacteria</taxon>
        <taxon>Pseudomonadati</taxon>
        <taxon>Pseudomonadota</taxon>
        <taxon>Betaproteobacteria</taxon>
        <taxon>Burkholderiales</taxon>
        <taxon>Sphaerotilaceae</taxon>
        <taxon>Ideonella</taxon>
    </lineage>
</organism>
<dbReference type="SUPFAM" id="SSF53098">
    <property type="entry name" value="Ribonuclease H-like"/>
    <property type="match status" value="1"/>
</dbReference>
<evidence type="ECO:0008006" key="3">
    <source>
        <dbReference type="Google" id="ProtNLM"/>
    </source>
</evidence>
<dbReference type="RefSeq" id="WP_341428575.1">
    <property type="nucleotide sequence ID" value="NZ_JBBUTG010000025.1"/>
</dbReference>
<dbReference type="Proteomes" id="UP001371218">
    <property type="component" value="Unassembled WGS sequence"/>
</dbReference>
<evidence type="ECO:0000313" key="1">
    <source>
        <dbReference type="EMBL" id="MEK8034148.1"/>
    </source>
</evidence>